<feature type="chain" id="PRO_5037225446" description="EF-hand domain-containing protein" evidence="2">
    <location>
        <begin position="25"/>
        <end position="273"/>
    </location>
</feature>
<dbReference type="InterPro" id="IPR011992">
    <property type="entry name" value="EF-hand-dom_pair"/>
</dbReference>
<dbReference type="PROSITE" id="PS50222">
    <property type="entry name" value="EF_HAND_2"/>
    <property type="match status" value="1"/>
</dbReference>
<dbReference type="PROSITE" id="PS00018">
    <property type="entry name" value="EF_HAND_1"/>
    <property type="match status" value="2"/>
</dbReference>
<evidence type="ECO:0000313" key="5">
    <source>
        <dbReference type="Proteomes" id="UP000639274"/>
    </source>
</evidence>
<evidence type="ECO:0000259" key="3">
    <source>
        <dbReference type="PROSITE" id="PS50222"/>
    </source>
</evidence>
<evidence type="ECO:0000256" key="1">
    <source>
        <dbReference type="SAM" id="MobiDB-lite"/>
    </source>
</evidence>
<reference evidence="4 5" key="1">
    <citation type="submission" date="2021-03" db="EMBL/GenBank/DDBJ databases">
        <title>Lysobacter sp. nov. isolated from soil of gangwondo yeongwol, south Korea.</title>
        <authorList>
            <person name="Kim K.R."/>
            <person name="Kim K.H."/>
            <person name="Jeon C.O."/>
        </authorList>
    </citation>
    <scope>NUCLEOTIDE SEQUENCE [LARGE SCALE GENOMIC DNA]</scope>
    <source>
        <strain evidence="4 5">R19</strain>
    </source>
</reference>
<evidence type="ECO:0000313" key="4">
    <source>
        <dbReference type="EMBL" id="QSX79537.1"/>
    </source>
</evidence>
<dbReference type="SUPFAM" id="SSF47473">
    <property type="entry name" value="EF-hand"/>
    <property type="match status" value="1"/>
</dbReference>
<feature type="region of interest" description="Disordered" evidence="1">
    <location>
        <begin position="254"/>
        <end position="273"/>
    </location>
</feature>
<dbReference type="Gene3D" id="1.10.238.10">
    <property type="entry name" value="EF-hand"/>
    <property type="match status" value="2"/>
</dbReference>
<keyword evidence="2" id="KW-0732">Signal</keyword>
<name>A0A975AT79_9GAMM</name>
<feature type="signal peptide" evidence="2">
    <location>
        <begin position="1"/>
        <end position="24"/>
    </location>
</feature>
<feature type="compositionally biased region" description="Basic and acidic residues" evidence="1">
    <location>
        <begin position="94"/>
        <end position="105"/>
    </location>
</feature>
<feature type="domain" description="EF-hand" evidence="3">
    <location>
        <begin position="167"/>
        <end position="202"/>
    </location>
</feature>
<feature type="compositionally biased region" description="Basic and acidic residues" evidence="1">
    <location>
        <begin position="262"/>
        <end position="273"/>
    </location>
</feature>
<organism evidence="4 5">
    <name type="scientific">Agrilutibacter solisilvae</name>
    <dbReference type="NCBI Taxonomy" id="2763317"/>
    <lineage>
        <taxon>Bacteria</taxon>
        <taxon>Pseudomonadati</taxon>
        <taxon>Pseudomonadota</taxon>
        <taxon>Gammaproteobacteria</taxon>
        <taxon>Lysobacterales</taxon>
        <taxon>Lysobacteraceae</taxon>
        <taxon>Agrilutibacter</taxon>
    </lineage>
</organism>
<dbReference type="InterPro" id="IPR018247">
    <property type="entry name" value="EF_Hand_1_Ca_BS"/>
</dbReference>
<dbReference type="Pfam" id="PF13202">
    <property type="entry name" value="EF-hand_5"/>
    <property type="match status" value="4"/>
</dbReference>
<keyword evidence="5" id="KW-1185">Reference proteome</keyword>
<dbReference type="RefSeq" id="WP_200616364.1">
    <property type="nucleotide sequence ID" value="NZ_CP071518.1"/>
</dbReference>
<feature type="region of interest" description="Disordered" evidence="1">
    <location>
        <begin position="25"/>
        <end position="144"/>
    </location>
</feature>
<accession>A0A975AT79</accession>
<dbReference type="Proteomes" id="UP000639274">
    <property type="component" value="Chromosome"/>
</dbReference>
<feature type="compositionally biased region" description="Polar residues" evidence="1">
    <location>
        <begin position="61"/>
        <end position="71"/>
    </location>
</feature>
<gene>
    <name evidence="4" type="ORF">I8J32_006705</name>
</gene>
<dbReference type="GO" id="GO:0005509">
    <property type="term" value="F:calcium ion binding"/>
    <property type="evidence" value="ECO:0007669"/>
    <property type="project" value="InterPro"/>
</dbReference>
<dbReference type="EMBL" id="CP071518">
    <property type="protein sequence ID" value="QSX79537.1"/>
    <property type="molecule type" value="Genomic_DNA"/>
</dbReference>
<dbReference type="KEGG" id="lsf:I8J32_006705"/>
<evidence type="ECO:0000256" key="2">
    <source>
        <dbReference type="SAM" id="SignalP"/>
    </source>
</evidence>
<dbReference type="AlphaFoldDB" id="A0A975AT79"/>
<proteinExistence type="predicted"/>
<protein>
    <recommendedName>
        <fullName evidence="3">EF-hand domain-containing protein</fullName>
    </recommendedName>
</protein>
<sequence length="273" mass="28691">MKTRNRNLLTIALATALLSPAAWAEKGGNQGAGQVVRDTARTTGSTVSDTVRDTDQAARDSANQAGKTVSETAREANATTQDTTTRTMNDASTDEPKTKPERTASERMVNNPTNTETEDMEKPTSPVPPTQSQGAANAQAHASVTQRELWGRLDTDHDGQISAAESQVDAEFNAGFQAMDTNDDGLLTDAEYQVAARADIGGAAQGGVNAASHSAVSVRDLMGRLDANADGSISATEGQADAGFTSSFSTIDANSDGMVSSDEYRAWSKDQRK</sequence>
<dbReference type="InterPro" id="IPR002048">
    <property type="entry name" value="EF_hand_dom"/>
</dbReference>
<feature type="compositionally biased region" description="Polar residues" evidence="1">
    <location>
        <begin position="130"/>
        <end position="144"/>
    </location>
</feature>